<name>A0A8R7V703_TRIUA</name>
<keyword evidence="4" id="KW-0408">Iron</keyword>
<comment type="cofactor">
    <cofactor evidence="1">
        <name>[4Fe-4S] cluster</name>
        <dbReference type="ChEBI" id="CHEBI:49883"/>
    </cofactor>
</comment>
<evidence type="ECO:0000256" key="3">
    <source>
        <dbReference type="ARBA" id="ARBA00022723"/>
    </source>
</evidence>
<dbReference type="GO" id="GO:0051539">
    <property type="term" value="F:4 iron, 4 sulfur cluster binding"/>
    <property type="evidence" value="ECO:0007669"/>
    <property type="project" value="UniProtKB-KW"/>
</dbReference>
<feature type="domain" description="Permuted single zf-CXXC unit" evidence="8">
    <location>
        <begin position="166"/>
        <end position="196"/>
    </location>
</feature>
<evidence type="ECO:0000256" key="4">
    <source>
        <dbReference type="ARBA" id="ARBA00023004"/>
    </source>
</evidence>
<reference evidence="9" key="2">
    <citation type="submission" date="2018-03" db="EMBL/GenBank/DDBJ databases">
        <title>The Triticum urartu genome reveals the dynamic nature of wheat genome evolution.</title>
        <authorList>
            <person name="Ling H."/>
            <person name="Ma B."/>
            <person name="Shi X."/>
            <person name="Liu H."/>
            <person name="Dong L."/>
            <person name="Sun H."/>
            <person name="Cao Y."/>
            <person name="Gao Q."/>
            <person name="Zheng S."/>
            <person name="Li Y."/>
            <person name="Yu Y."/>
            <person name="Du H."/>
            <person name="Qi M."/>
            <person name="Li Y."/>
            <person name="Yu H."/>
            <person name="Cui Y."/>
            <person name="Wang N."/>
            <person name="Chen C."/>
            <person name="Wu H."/>
            <person name="Zhao Y."/>
            <person name="Zhang J."/>
            <person name="Li Y."/>
            <person name="Zhou W."/>
            <person name="Zhang B."/>
            <person name="Hu W."/>
            <person name="Eijk M."/>
            <person name="Tang J."/>
            <person name="Witsenboer H."/>
            <person name="Zhao S."/>
            <person name="Li Z."/>
            <person name="Zhang A."/>
            <person name="Wang D."/>
            <person name="Liang C."/>
        </authorList>
    </citation>
    <scope>NUCLEOTIDE SEQUENCE [LARGE SCALE GENOMIC DNA]</scope>
    <source>
        <strain evidence="9">cv. G1812</strain>
    </source>
</reference>
<dbReference type="AlphaFoldDB" id="A0A8R7V703"/>
<keyword evidence="3" id="KW-0479">Metal-binding</keyword>
<dbReference type="GO" id="GO:0046872">
    <property type="term" value="F:metal ion binding"/>
    <property type="evidence" value="ECO:0007669"/>
    <property type="project" value="UniProtKB-KW"/>
</dbReference>
<dbReference type="EnsemblPlants" id="TuG1812S0001155800.01.T01">
    <property type="protein sequence ID" value="TuG1812S0001155800.01.T01"/>
    <property type="gene ID" value="TuG1812S0001155800.01"/>
</dbReference>
<dbReference type="EnsemblPlants" id="TuG1812G0700003378.01.T01">
    <property type="protein sequence ID" value="TuG1812G0700003378.01.T01"/>
    <property type="gene ID" value="TuG1812G0700003378.01"/>
</dbReference>
<dbReference type="Pfam" id="PF15628">
    <property type="entry name" value="RRM_DME"/>
    <property type="match status" value="1"/>
</dbReference>
<protein>
    <submittedName>
        <fullName evidence="9">Uncharacterized protein</fullName>
    </submittedName>
</protein>
<evidence type="ECO:0000313" key="9">
    <source>
        <dbReference type="EnsemblPlants" id="TuG1812G0700003378.01.T01"/>
    </source>
</evidence>
<evidence type="ECO:0000256" key="6">
    <source>
        <dbReference type="SAM" id="MobiDB-lite"/>
    </source>
</evidence>
<dbReference type="Pfam" id="PF15629">
    <property type="entry name" value="Perm-CXXC"/>
    <property type="match status" value="1"/>
</dbReference>
<feature type="region of interest" description="Disordered" evidence="6">
    <location>
        <begin position="23"/>
        <end position="44"/>
    </location>
</feature>
<dbReference type="InterPro" id="IPR044811">
    <property type="entry name" value="DME/ROS1"/>
</dbReference>
<accession>A0A8R7V703</accession>
<evidence type="ECO:0000259" key="8">
    <source>
        <dbReference type="Pfam" id="PF15629"/>
    </source>
</evidence>
<dbReference type="GO" id="GO:0141166">
    <property type="term" value="P:chromosomal 5-methylcytosine DNA demethylation pathway"/>
    <property type="evidence" value="ECO:0007669"/>
    <property type="project" value="InterPro"/>
</dbReference>
<proteinExistence type="predicted"/>
<feature type="domain" description="Demeter RRM-fold" evidence="7">
    <location>
        <begin position="201"/>
        <end position="266"/>
    </location>
</feature>
<evidence type="ECO:0000256" key="2">
    <source>
        <dbReference type="ARBA" id="ARBA00022485"/>
    </source>
</evidence>
<dbReference type="GO" id="GO:0019104">
    <property type="term" value="F:DNA N-glycosylase activity"/>
    <property type="evidence" value="ECO:0007669"/>
    <property type="project" value="InterPro"/>
</dbReference>
<evidence type="ECO:0000256" key="1">
    <source>
        <dbReference type="ARBA" id="ARBA00001966"/>
    </source>
</evidence>
<reference evidence="10" key="1">
    <citation type="journal article" date="2013" name="Nature">
        <title>Draft genome of the wheat A-genome progenitor Triticum urartu.</title>
        <authorList>
            <person name="Ling H.Q."/>
            <person name="Zhao S."/>
            <person name="Liu D."/>
            <person name="Wang J."/>
            <person name="Sun H."/>
            <person name="Zhang C."/>
            <person name="Fan H."/>
            <person name="Li D."/>
            <person name="Dong L."/>
            <person name="Tao Y."/>
            <person name="Gao C."/>
            <person name="Wu H."/>
            <person name="Li Y."/>
            <person name="Cui Y."/>
            <person name="Guo X."/>
            <person name="Zheng S."/>
            <person name="Wang B."/>
            <person name="Yu K."/>
            <person name="Liang Q."/>
            <person name="Yang W."/>
            <person name="Lou X."/>
            <person name="Chen J."/>
            <person name="Feng M."/>
            <person name="Jian J."/>
            <person name="Zhang X."/>
            <person name="Luo G."/>
            <person name="Jiang Y."/>
            <person name="Liu J."/>
            <person name="Wang Z."/>
            <person name="Sha Y."/>
            <person name="Zhang B."/>
            <person name="Wu H."/>
            <person name="Tang D."/>
            <person name="Shen Q."/>
            <person name="Xue P."/>
            <person name="Zou S."/>
            <person name="Wang X."/>
            <person name="Liu X."/>
            <person name="Wang F."/>
            <person name="Yang Y."/>
            <person name="An X."/>
            <person name="Dong Z."/>
            <person name="Zhang K."/>
            <person name="Zhang X."/>
            <person name="Luo M.C."/>
            <person name="Dvorak J."/>
            <person name="Tong Y."/>
            <person name="Wang J."/>
            <person name="Yang H."/>
            <person name="Li Z."/>
            <person name="Wang D."/>
            <person name="Zhang A."/>
            <person name="Wang J."/>
        </authorList>
    </citation>
    <scope>NUCLEOTIDE SEQUENCE</scope>
    <source>
        <strain evidence="10">cv. G1812</strain>
    </source>
</reference>
<dbReference type="Proteomes" id="UP000015106">
    <property type="component" value="Chromosome 7"/>
</dbReference>
<dbReference type="Gramene" id="TuG1812G0700003378.01.T01">
    <property type="protein sequence ID" value="TuG1812G0700003378.01.T01"/>
    <property type="gene ID" value="TuG1812G0700003378.01"/>
</dbReference>
<sequence>MCHQTYIDPRPEGHFEWNANHHGHVASGNHQPIVEEPSSPDPEPEIAAQEASVQDLFTDDPDEIPTINLNMEEFKQNLRSYMQANNIDTEDTDMSKALVAISPEAASIPTRKLKNVSRLRSVHKVYELPDWHPILKGFDKREPDDHCRYHLYVWTRGETAQSADAPKTFCNFDETSKLCGSSTCFSGNSAREIQAQKVRTTILIPCRTAMRGSFPLNGTYFQVNELFADHQSSTNPIDVPGAWIRGLRRRMVYFGTSVPTIFRGLS</sequence>
<dbReference type="PANTHER" id="PTHR46213">
    <property type="entry name" value="TRANSCRIPTIONAL ACTIVATOR DEMETER"/>
    <property type="match status" value="1"/>
</dbReference>
<organism evidence="9 10">
    <name type="scientific">Triticum urartu</name>
    <name type="common">Red wild einkorn</name>
    <name type="synonym">Crithodium urartu</name>
    <dbReference type="NCBI Taxonomy" id="4572"/>
    <lineage>
        <taxon>Eukaryota</taxon>
        <taxon>Viridiplantae</taxon>
        <taxon>Streptophyta</taxon>
        <taxon>Embryophyta</taxon>
        <taxon>Tracheophyta</taxon>
        <taxon>Spermatophyta</taxon>
        <taxon>Magnoliopsida</taxon>
        <taxon>Liliopsida</taxon>
        <taxon>Poales</taxon>
        <taxon>Poaceae</taxon>
        <taxon>BOP clade</taxon>
        <taxon>Pooideae</taxon>
        <taxon>Triticodae</taxon>
        <taxon>Triticeae</taxon>
        <taxon>Triticinae</taxon>
        <taxon>Triticum</taxon>
    </lineage>
</organism>
<dbReference type="PANTHER" id="PTHR46213:SF12">
    <property type="entry name" value="HHH-GPD DOMAIN-CONTAINING PROTEIN"/>
    <property type="match status" value="1"/>
</dbReference>
<dbReference type="InterPro" id="IPR028924">
    <property type="entry name" value="Perm-CXXC"/>
</dbReference>
<keyword evidence="10" id="KW-1185">Reference proteome</keyword>
<reference evidence="9" key="3">
    <citation type="submission" date="2022-06" db="UniProtKB">
        <authorList>
            <consortium name="EnsemblPlants"/>
        </authorList>
    </citation>
    <scope>IDENTIFICATION</scope>
</reference>
<keyword evidence="5" id="KW-0411">Iron-sulfur</keyword>
<dbReference type="Gramene" id="TuG1812S0001155800.01.T01">
    <property type="protein sequence ID" value="TuG1812S0001155800.01.T01"/>
    <property type="gene ID" value="TuG1812S0001155800.01"/>
</dbReference>
<evidence type="ECO:0000256" key="5">
    <source>
        <dbReference type="ARBA" id="ARBA00023014"/>
    </source>
</evidence>
<dbReference type="InterPro" id="IPR028925">
    <property type="entry name" value="RRM_DME"/>
</dbReference>
<dbReference type="GO" id="GO:0035514">
    <property type="term" value="F:DNA demethylase activity"/>
    <property type="evidence" value="ECO:0007669"/>
    <property type="project" value="InterPro"/>
</dbReference>
<keyword evidence="2" id="KW-0004">4Fe-4S</keyword>
<evidence type="ECO:0000313" key="10">
    <source>
        <dbReference type="Proteomes" id="UP000015106"/>
    </source>
</evidence>
<evidence type="ECO:0000259" key="7">
    <source>
        <dbReference type="Pfam" id="PF15628"/>
    </source>
</evidence>